<dbReference type="Proteomes" id="UP000241421">
    <property type="component" value="Unassembled WGS sequence"/>
</dbReference>
<dbReference type="AlphaFoldDB" id="A0A2U2HFY3"/>
<evidence type="ECO:0000313" key="2">
    <source>
        <dbReference type="Proteomes" id="UP000241421"/>
    </source>
</evidence>
<comment type="caution">
    <text evidence="1">The sequence shown here is derived from an EMBL/GenBank/DDBJ whole genome shotgun (WGS) entry which is preliminary data.</text>
</comment>
<protein>
    <submittedName>
        <fullName evidence="1">Uncharacterized protein</fullName>
    </submittedName>
</protein>
<reference evidence="1 2" key="1">
    <citation type="submission" date="2018-04" db="EMBL/GenBank/DDBJ databases">
        <title>Massilia violaceinigra sp. nov., a novel purple-pigmented bacterium isolated from Tianshan glacier, Xinjiang, China.</title>
        <authorList>
            <person name="Wang H."/>
        </authorList>
    </citation>
    <scope>NUCLEOTIDE SEQUENCE [LARGE SCALE GENOMIC DNA]</scope>
    <source>
        <strain evidence="1 2">B448-2</strain>
    </source>
</reference>
<gene>
    <name evidence="1" type="ORF">C7C56_020965</name>
</gene>
<dbReference type="SUPFAM" id="SSF48230">
    <property type="entry name" value="Chondroitin AC/alginate lyase"/>
    <property type="match status" value="1"/>
</dbReference>
<proteinExistence type="predicted"/>
<accession>A0A2U2HFY3</accession>
<sequence>MARAAVIMDGQLSARQRQAIIAILRTCVRADGVLMYAGGPATGQNLQHEAELLIAAGTLERNPATIAHHARLIETEIAIRDAEGLKADWSFH</sequence>
<dbReference type="Gene3D" id="1.50.10.100">
    <property type="entry name" value="Chondroitin AC/alginate lyase"/>
    <property type="match status" value="1"/>
</dbReference>
<keyword evidence="2" id="KW-1185">Reference proteome</keyword>
<dbReference type="RefSeq" id="WP_106759301.1">
    <property type="nucleotide sequence ID" value="NZ_PXWF02000279.1"/>
</dbReference>
<dbReference type="EMBL" id="PXWF02000279">
    <property type="protein sequence ID" value="PWF43609.1"/>
    <property type="molecule type" value="Genomic_DNA"/>
</dbReference>
<organism evidence="1 2">
    <name type="scientific">Massilia glaciei</name>
    <dbReference type="NCBI Taxonomy" id="1524097"/>
    <lineage>
        <taxon>Bacteria</taxon>
        <taxon>Pseudomonadati</taxon>
        <taxon>Pseudomonadota</taxon>
        <taxon>Betaproteobacteria</taxon>
        <taxon>Burkholderiales</taxon>
        <taxon>Oxalobacteraceae</taxon>
        <taxon>Telluria group</taxon>
        <taxon>Massilia</taxon>
    </lineage>
</organism>
<evidence type="ECO:0000313" key="1">
    <source>
        <dbReference type="EMBL" id="PWF43609.1"/>
    </source>
</evidence>
<name>A0A2U2HFY3_9BURK</name>
<dbReference type="InterPro" id="IPR008929">
    <property type="entry name" value="Chondroitin_lyas"/>
</dbReference>